<dbReference type="EMBL" id="MKZQ01000035">
    <property type="protein sequence ID" value="PJN70231.1"/>
    <property type="molecule type" value="Genomic_DNA"/>
</dbReference>
<evidence type="ECO:0008006" key="3">
    <source>
        <dbReference type="Google" id="ProtNLM"/>
    </source>
</evidence>
<evidence type="ECO:0000313" key="2">
    <source>
        <dbReference type="Proteomes" id="UP000236165"/>
    </source>
</evidence>
<dbReference type="AlphaFoldDB" id="A0AAP8GZ64"/>
<accession>A0AAP8GZ64</accession>
<dbReference type="Proteomes" id="UP000236165">
    <property type="component" value="Unassembled WGS sequence"/>
</dbReference>
<gene>
    <name evidence="1" type="ORF">BACWE_32720</name>
</gene>
<proteinExistence type="predicted"/>
<evidence type="ECO:0000313" key="1">
    <source>
        <dbReference type="EMBL" id="PJN70231.1"/>
    </source>
</evidence>
<reference evidence="1 2" key="1">
    <citation type="submission" date="2016-10" db="EMBL/GenBank/DDBJ databases">
        <title>Genome Sequence of Bacillus weihenstephanensis GM6LP.</title>
        <authorList>
            <person name="Poehlein A."/>
            <person name="Wemheuer F."/>
            <person name="Hollensteiner J."/>
            <person name="Wemheuer B."/>
        </authorList>
    </citation>
    <scope>NUCLEOTIDE SEQUENCE [LARGE SCALE GENOMIC DNA]</scope>
    <source>
        <strain evidence="1 2">GM6LP</strain>
    </source>
</reference>
<comment type="caution">
    <text evidence="1">The sequence shown here is derived from an EMBL/GenBank/DDBJ whole genome shotgun (WGS) entry which is preliminary data.</text>
</comment>
<protein>
    <recommendedName>
        <fullName evidence="3">Restriction endonuclease</fullName>
    </recommendedName>
</protein>
<organism evidence="1 2">
    <name type="scientific">Bacillus mycoides</name>
    <dbReference type="NCBI Taxonomy" id="1405"/>
    <lineage>
        <taxon>Bacteria</taxon>
        <taxon>Bacillati</taxon>
        <taxon>Bacillota</taxon>
        <taxon>Bacilli</taxon>
        <taxon>Bacillales</taxon>
        <taxon>Bacillaceae</taxon>
        <taxon>Bacillus</taxon>
        <taxon>Bacillus cereus group</taxon>
    </lineage>
</organism>
<name>A0AAP8GZ64_BACMY</name>
<sequence length="299" mass="34814">MFNHTIARRIAMNIGFLDISCRSDLSRGLLVSERDYVSRLTTHMSYPRGPWFKASAYCLSLTLPGGLEQTFGADSIIIFKKDAFVKVGMFEAKWPRTVIKKGKYSWDNRDANKVYSRFSSQLQRQRKWTNEVAIWEMFFYEQPNRHKGGFYNPYGSTCIWHQDMYNHFMINRRKKFRGGVWDQSDLDSVFSNYGTRKFGDNLAKILYQILTCKMGKPLVLNKGNTSFAITSNNGKIIKDVPTPFVMNRQGIDTHINNPITLFMERNGISLYMFFDLDDRNDREDLNDNDIDLNGFNTIV</sequence>